<dbReference type="GO" id="GO:0044458">
    <property type="term" value="P:motile cilium assembly"/>
    <property type="evidence" value="ECO:0007669"/>
    <property type="project" value="TreeGrafter"/>
</dbReference>
<feature type="region of interest" description="Disordered" evidence="2">
    <location>
        <begin position="764"/>
        <end position="803"/>
    </location>
</feature>
<evidence type="ECO:0000256" key="2">
    <source>
        <dbReference type="SAM" id="MobiDB-lite"/>
    </source>
</evidence>
<feature type="compositionally biased region" description="Basic and acidic residues" evidence="2">
    <location>
        <begin position="785"/>
        <end position="796"/>
    </location>
</feature>
<dbReference type="PANTHER" id="PTHR44499">
    <property type="entry name" value="JOUBERIN"/>
    <property type="match status" value="1"/>
</dbReference>
<feature type="compositionally biased region" description="Polar residues" evidence="2">
    <location>
        <begin position="140"/>
        <end position="154"/>
    </location>
</feature>
<dbReference type="OrthoDB" id="2096344at2759"/>
<feature type="region of interest" description="Disordered" evidence="2">
    <location>
        <begin position="1"/>
        <end position="61"/>
    </location>
</feature>
<feature type="repeat" description="WD" evidence="1">
    <location>
        <begin position="487"/>
        <end position="518"/>
    </location>
</feature>
<comment type="caution">
    <text evidence="3">The sequence shown here is derived from an EMBL/GenBank/DDBJ whole genome shotgun (WGS) entry which is preliminary data.</text>
</comment>
<dbReference type="GO" id="GO:0036064">
    <property type="term" value="C:ciliary basal body"/>
    <property type="evidence" value="ECO:0007669"/>
    <property type="project" value="TreeGrafter"/>
</dbReference>
<reference evidence="3 4" key="1">
    <citation type="journal article" date="2018" name="Gigascience">
        <title>Genomes of trombidid mites reveal novel predicted allergens and laterally-transferred genes associated with secondary metabolism.</title>
        <authorList>
            <person name="Dong X."/>
            <person name="Chaisiri K."/>
            <person name="Xia D."/>
            <person name="Armstrong S.D."/>
            <person name="Fang Y."/>
            <person name="Donnelly M.J."/>
            <person name="Kadowaki T."/>
            <person name="McGarry J.W."/>
            <person name="Darby A.C."/>
            <person name="Makepeace B.L."/>
        </authorList>
    </citation>
    <scope>NUCLEOTIDE SEQUENCE [LARGE SCALE GENOMIC DNA]</scope>
    <source>
        <strain evidence="3">UoL-UT</strain>
    </source>
</reference>
<evidence type="ECO:0000313" key="3">
    <source>
        <dbReference type="EMBL" id="RWS31323.1"/>
    </source>
</evidence>
<sequence>PLENDYLDSKPKPKPRLLRQTAEKSDTEHTSCENSSAERSSSFDTHLSDQPFNRISITQSSPDIEVIQTLEEDVKETADFEESEKSLQTQVQQKDSKISLSRPKSFRKLLRLHSRFRKSKSEETGTAVTQAFLSPKPSPVRQQHSLNPASSTLTIEEKSDNEEDIFGIHIHNVDRKLKTSQTVLFPAVKVHVIDEKSGKYLLKLHANRNVAFYYENRNERINYIIPIMSQPCDLVNKIRYPRYPIWEELLVYNEHYSHFVKEDVIIFFEVKLLILDLIGPSFDANKSVTSVRTDKWCYRVAWAFLRLVSVDGHRNTGNKVRLQLYKPISENVEKDSKYAHSTELFNWWKNKNKIPIQGSLYVTIKSMSIKEASRNLQPSLRSLLPLQAEQSSRETAAQNENTDDDIKSVSLWSKVEGQACKVPTYRWHELSAGNNRSCYIIKFSNDGQKIVCGASVFTAYMAKEKRSSIFLFELPSGDFLKRVNGFHLGTIYDIDWSKDDQMLVSASNDCTSQVWRLQKDHLAPLVLPHPCFVYSARFSPKDSSYIFTGAYDGLIRLWSIKKSLEVHSYEPQLLQEFDGNLGQVLCLAFKQYPNTNNFVLFSGGTKGHIAAFKQKEAIRDGLWCLASRLKLKELHNIAINSIKIHPFGNKIIVYCRDGIQRIIDYKLEIVVQRYYGSLNTRHLIRGCISPCGKYIFAGSEEGLVHVWNTDTGDRIYIYNDLPFKDSITAVEYHPFDHILAISGLNARTISVCLFRHFYENKTVTKQSQQSPTTRRPNRGVLRKSHTIDESNRETRSKQKMQRAMRKLEVALRLGFSESSEHHGSQ</sequence>
<dbReference type="AlphaFoldDB" id="A0A443SUX9"/>
<evidence type="ECO:0000256" key="1">
    <source>
        <dbReference type="PROSITE-ProRule" id="PRU00221"/>
    </source>
</evidence>
<dbReference type="InterPro" id="IPR001680">
    <property type="entry name" value="WD40_rpt"/>
</dbReference>
<dbReference type="PROSITE" id="PS50082">
    <property type="entry name" value="WD_REPEATS_2"/>
    <property type="match status" value="2"/>
</dbReference>
<dbReference type="InterPro" id="IPR015943">
    <property type="entry name" value="WD40/YVTN_repeat-like_dom_sf"/>
</dbReference>
<organism evidence="3 4">
    <name type="scientific">Leptotrombidium deliense</name>
    <dbReference type="NCBI Taxonomy" id="299467"/>
    <lineage>
        <taxon>Eukaryota</taxon>
        <taxon>Metazoa</taxon>
        <taxon>Ecdysozoa</taxon>
        <taxon>Arthropoda</taxon>
        <taxon>Chelicerata</taxon>
        <taxon>Arachnida</taxon>
        <taxon>Acari</taxon>
        <taxon>Acariformes</taxon>
        <taxon>Trombidiformes</taxon>
        <taxon>Prostigmata</taxon>
        <taxon>Anystina</taxon>
        <taxon>Parasitengona</taxon>
        <taxon>Trombiculoidea</taxon>
        <taxon>Trombiculidae</taxon>
        <taxon>Leptotrombidium</taxon>
    </lineage>
</organism>
<feature type="compositionally biased region" description="Basic and acidic residues" evidence="2">
    <location>
        <begin position="21"/>
        <end position="31"/>
    </location>
</feature>
<name>A0A443SUX9_9ACAR</name>
<feature type="repeat" description="WD" evidence="1">
    <location>
        <begin position="526"/>
        <end position="568"/>
    </location>
</feature>
<feature type="compositionally biased region" description="Basic residues" evidence="2">
    <location>
        <begin position="775"/>
        <end position="784"/>
    </location>
</feature>
<feature type="compositionally biased region" description="Polar residues" evidence="2">
    <location>
        <begin position="43"/>
        <end position="61"/>
    </location>
</feature>
<dbReference type="VEuPathDB" id="VectorBase:LDEU000715"/>
<dbReference type="Pfam" id="PF00400">
    <property type="entry name" value="WD40"/>
    <property type="match status" value="3"/>
</dbReference>
<dbReference type="PANTHER" id="PTHR44499:SF1">
    <property type="entry name" value="JOUBERIN"/>
    <property type="match status" value="1"/>
</dbReference>
<accession>A0A443SUX9</accession>
<feature type="compositionally biased region" description="Polar residues" evidence="2">
    <location>
        <begin position="764"/>
        <end position="774"/>
    </location>
</feature>
<dbReference type="Gene3D" id="2.130.10.10">
    <property type="entry name" value="YVTN repeat-like/Quinoprotein amine dehydrogenase"/>
    <property type="match status" value="1"/>
</dbReference>
<evidence type="ECO:0000313" key="4">
    <source>
        <dbReference type="Proteomes" id="UP000288716"/>
    </source>
</evidence>
<dbReference type="SUPFAM" id="SSF50978">
    <property type="entry name" value="WD40 repeat-like"/>
    <property type="match status" value="1"/>
</dbReference>
<dbReference type="InterPro" id="IPR052803">
    <property type="entry name" value="Cilium-Associated_Jouberin"/>
</dbReference>
<dbReference type="STRING" id="299467.A0A443SUX9"/>
<dbReference type="InterPro" id="IPR036322">
    <property type="entry name" value="WD40_repeat_dom_sf"/>
</dbReference>
<feature type="compositionally biased region" description="Low complexity" evidence="2">
    <location>
        <begin position="32"/>
        <end position="42"/>
    </location>
</feature>
<gene>
    <name evidence="3" type="ORF">B4U80_04722</name>
</gene>
<protein>
    <submittedName>
        <fullName evidence="3">Jouberin-like protein</fullName>
    </submittedName>
</protein>
<proteinExistence type="predicted"/>
<keyword evidence="4" id="KW-1185">Reference proteome</keyword>
<dbReference type="Proteomes" id="UP000288716">
    <property type="component" value="Unassembled WGS sequence"/>
</dbReference>
<dbReference type="EMBL" id="NCKV01000202">
    <property type="protein sequence ID" value="RWS31323.1"/>
    <property type="molecule type" value="Genomic_DNA"/>
</dbReference>
<feature type="region of interest" description="Disordered" evidence="2">
    <location>
        <begin position="120"/>
        <end position="154"/>
    </location>
</feature>
<dbReference type="PROSITE" id="PS50294">
    <property type="entry name" value="WD_REPEATS_REGION"/>
    <property type="match status" value="1"/>
</dbReference>
<dbReference type="SMART" id="SM00320">
    <property type="entry name" value="WD40"/>
    <property type="match status" value="6"/>
</dbReference>
<keyword evidence="1" id="KW-0853">WD repeat</keyword>
<feature type="non-terminal residue" evidence="3">
    <location>
        <position position="1"/>
    </location>
</feature>